<organism evidence="2">
    <name type="scientific">marine sediment metagenome</name>
    <dbReference type="NCBI Taxonomy" id="412755"/>
    <lineage>
        <taxon>unclassified sequences</taxon>
        <taxon>metagenomes</taxon>
        <taxon>ecological metagenomes</taxon>
    </lineage>
</organism>
<reference evidence="2" key="1">
    <citation type="journal article" date="2015" name="Nature">
        <title>Complex archaea that bridge the gap between prokaryotes and eukaryotes.</title>
        <authorList>
            <person name="Spang A."/>
            <person name="Saw J.H."/>
            <person name="Jorgensen S.L."/>
            <person name="Zaremba-Niedzwiedzka K."/>
            <person name="Martijn J."/>
            <person name="Lind A.E."/>
            <person name="van Eijk R."/>
            <person name="Schleper C."/>
            <person name="Guy L."/>
            <person name="Ettema T.J."/>
        </authorList>
    </citation>
    <scope>NUCLEOTIDE SEQUENCE</scope>
</reference>
<sequence>MNKKGQSQVPQIGVFIGLFIVLLVGLILLQSSAQNVGDVVNTVSVVNDTFAAPANGASANLQGRAAASFVAINASGGEIIAAGNYTVNDNQVVNGVVQVTLTVDDTQYQSINWNVSYVYEPETFIGSSGGRALANLIILMFAIALVVLSILPVVREKFGV</sequence>
<dbReference type="AlphaFoldDB" id="A0A0F9G4J0"/>
<keyword evidence="1" id="KW-0812">Transmembrane</keyword>
<feature type="transmembrane region" description="Helical" evidence="1">
    <location>
        <begin position="132"/>
        <end position="154"/>
    </location>
</feature>
<evidence type="ECO:0000313" key="2">
    <source>
        <dbReference type="EMBL" id="KKL85336.1"/>
    </source>
</evidence>
<gene>
    <name evidence="2" type="ORF">LCGC14_1955780</name>
</gene>
<proteinExistence type="predicted"/>
<keyword evidence="1" id="KW-1133">Transmembrane helix</keyword>
<name>A0A0F9G4J0_9ZZZZ</name>
<evidence type="ECO:0000256" key="1">
    <source>
        <dbReference type="SAM" id="Phobius"/>
    </source>
</evidence>
<keyword evidence="1" id="KW-0472">Membrane</keyword>
<feature type="transmembrane region" description="Helical" evidence="1">
    <location>
        <begin position="12"/>
        <end position="29"/>
    </location>
</feature>
<accession>A0A0F9G4J0</accession>
<comment type="caution">
    <text evidence="2">The sequence shown here is derived from an EMBL/GenBank/DDBJ whole genome shotgun (WGS) entry which is preliminary data.</text>
</comment>
<protein>
    <submittedName>
        <fullName evidence="2">Uncharacterized protein</fullName>
    </submittedName>
</protein>
<dbReference type="EMBL" id="LAZR01021434">
    <property type="protein sequence ID" value="KKL85336.1"/>
    <property type="molecule type" value="Genomic_DNA"/>
</dbReference>